<dbReference type="PaxDb" id="2903-EOD39289"/>
<sequence>MAPKKATKGAVKVPAVPKPSKTFVAGQREKHAGGHVDVGAEALALAANLVHGSASDRVVPHLGGRGVVPRLVQAEEVEKVRAELVKVPENDLEMQPVVTAAAAPLADGLVPVVKEAFGPGAKVKQMRFKSGVRTEVEEAKIKAAVEKAEAESPPVLADLIQKLIELITQGGKLRVQLPETGWTPPTVFSFNVPCICGRHSVRVTKQSSTITTTITWDVNVCALRTPAAPWERLVANGSPPSLRHGTACATLKPDARSVVCVFGGVDPAAPLGACYLGDLHVLDVNKSLMVWRHLRPRGDASWPQPRAYHTATAVDKRNLLVFGGIAALCLPIPCSRLSA</sequence>
<dbReference type="Proteomes" id="UP000013827">
    <property type="component" value="Unassembled WGS sequence"/>
</dbReference>
<dbReference type="GeneID" id="17284561"/>
<dbReference type="SUPFAM" id="SSF117281">
    <property type="entry name" value="Kelch motif"/>
    <property type="match status" value="1"/>
</dbReference>
<evidence type="ECO:0000313" key="3">
    <source>
        <dbReference type="EnsemblProtists" id="EOD39289"/>
    </source>
</evidence>
<dbReference type="eggNOG" id="KOG0379">
    <property type="taxonomic scope" value="Eukaryota"/>
</dbReference>
<reference evidence="4" key="1">
    <citation type="journal article" date="2013" name="Nature">
        <title>Pan genome of the phytoplankton Emiliania underpins its global distribution.</title>
        <authorList>
            <person name="Read B.A."/>
            <person name="Kegel J."/>
            <person name="Klute M.J."/>
            <person name="Kuo A."/>
            <person name="Lefebvre S.C."/>
            <person name="Maumus F."/>
            <person name="Mayer C."/>
            <person name="Miller J."/>
            <person name="Monier A."/>
            <person name="Salamov A."/>
            <person name="Young J."/>
            <person name="Aguilar M."/>
            <person name="Claverie J.M."/>
            <person name="Frickenhaus S."/>
            <person name="Gonzalez K."/>
            <person name="Herman E.K."/>
            <person name="Lin Y.C."/>
            <person name="Napier J."/>
            <person name="Ogata H."/>
            <person name="Sarno A.F."/>
            <person name="Shmutz J."/>
            <person name="Schroeder D."/>
            <person name="de Vargas C."/>
            <person name="Verret F."/>
            <person name="von Dassow P."/>
            <person name="Valentin K."/>
            <person name="Van de Peer Y."/>
            <person name="Wheeler G."/>
            <person name="Dacks J.B."/>
            <person name="Delwiche C.F."/>
            <person name="Dyhrman S.T."/>
            <person name="Glockner G."/>
            <person name="John U."/>
            <person name="Richards T."/>
            <person name="Worden A.Z."/>
            <person name="Zhang X."/>
            <person name="Grigoriev I.V."/>
            <person name="Allen A.E."/>
            <person name="Bidle K."/>
            <person name="Borodovsky M."/>
            <person name="Bowler C."/>
            <person name="Brownlee C."/>
            <person name="Cock J.M."/>
            <person name="Elias M."/>
            <person name="Gladyshev V.N."/>
            <person name="Groth M."/>
            <person name="Guda C."/>
            <person name="Hadaegh A."/>
            <person name="Iglesias-Rodriguez M.D."/>
            <person name="Jenkins J."/>
            <person name="Jones B.M."/>
            <person name="Lawson T."/>
            <person name="Leese F."/>
            <person name="Lindquist E."/>
            <person name="Lobanov A."/>
            <person name="Lomsadze A."/>
            <person name="Malik S.B."/>
            <person name="Marsh M.E."/>
            <person name="Mackinder L."/>
            <person name="Mock T."/>
            <person name="Mueller-Roeber B."/>
            <person name="Pagarete A."/>
            <person name="Parker M."/>
            <person name="Probert I."/>
            <person name="Quesneville H."/>
            <person name="Raines C."/>
            <person name="Rensing S.A."/>
            <person name="Riano-Pachon D.M."/>
            <person name="Richier S."/>
            <person name="Rokitta S."/>
            <person name="Shiraiwa Y."/>
            <person name="Soanes D.M."/>
            <person name="van der Giezen M."/>
            <person name="Wahlund T.M."/>
            <person name="Williams B."/>
            <person name="Wilson W."/>
            <person name="Wolfe G."/>
            <person name="Wurch L.L."/>
        </authorList>
    </citation>
    <scope>NUCLEOTIDE SEQUENCE</scope>
</reference>
<keyword evidence="1" id="KW-0880">Kelch repeat</keyword>
<dbReference type="InterPro" id="IPR015915">
    <property type="entry name" value="Kelch-typ_b-propeller"/>
</dbReference>
<dbReference type="PANTHER" id="PTHR46093">
    <property type="entry name" value="ACYL-COA-BINDING DOMAIN-CONTAINING PROTEIN 5"/>
    <property type="match status" value="1"/>
</dbReference>
<evidence type="ECO:0000313" key="4">
    <source>
        <dbReference type="Proteomes" id="UP000013827"/>
    </source>
</evidence>
<dbReference type="RefSeq" id="XP_005791718.1">
    <property type="nucleotide sequence ID" value="XM_005791661.1"/>
</dbReference>
<dbReference type="AlphaFoldDB" id="A0A0D3KU54"/>
<dbReference type="STRING" id="2903.R1G0E9"/>
<dbReference type="Gene3D" id="2.120.10.80">
    <property type="entry name" value="Kelch-type beta propeller"/>
    <property type="match status" value="1"/>
</dbReference>
<keyword evidence="4" id="KW-1185">Reference proteome</keyword>
<evidence type="ECO:0000256" key="2">
    <source>
        <dbReference type="ARBA" id="ARBA00022737"/>
    </source>
</evidence>
<evidence type="ECO:0000256" key="1">
    <source>
        <dbReference type="ARBA" id="ARBA00022441"/>
    </source>
</evidence>
<protein>
    <submittedName>
        <fullName evidence="3">Uncharacterized protein</fullName>
    </submittedName>
</protein>
<keyword evidence="2" id="KW-0677">Repeat</keyword>
<dbReference type="PANTHER" id="PTHR46093:SF18">
    <property type="entry name" value="FIBRONECTIN TYPE-III DOMAIN-CONTAINING PROTEIN"/>
    <property type="match status" value="1"/>
</dbReference>
<name>A0A0D3KU54_EMIH1</name>
<dbReference type="EnsemblProtists" id="EOD39289">
    <property type="protein sequence ID" value="EOD39289"/>
    <property type="gene ID" value="EMIHUDRAFT_251456"/>
</dbReference>
<reference evidence="3" key="2">
    <citation type="submission" date="2024-10" db="UniProtKB">
        <authorList>
            <consortium name="EnsemblProtists"/>
        </authorList>
    </citation>
    <scope>IDENTIFICATION</scope>
</reference>
<accession>A0A0D3KU54</accession>
<dbReference type="HOGENOM" id="CLU_819971_0_0_1"/>
<organism evidence="3 4">
    <name type="scientific">Emiliania huxleyi (strain CCMP1516)</name>
    <dbReference type="NCBI Taxonomy" id="280463"/>
    <lineage>
        <taxon>Eukaryota</taxon>
        <taxon>Haptista</taxon>
        <taxon>Haptophyta</taxon>
        <taxon>Prymnesiophyceae</taxon>
        <taxon>Isochrysidales</taxon>
        <taxon>Noelaerhabdaceae</taxon>
        <taxon>Emiliania</taxon>
    </lineage>
</organism>
<proteinExistence type="predicted"/>
<dbReference type="KEGG" id="ehx:EMIHUDRAFT_251456"/>